<dbReference type="Proteomes" id="UP000229263">
    <property type="component" value="Unassembled WGS sequence"/>
</dbReference>
<dbReference type="InterPro" id="IPR003960">
    <property type="entry name" value="ATPase_AAA_CS"/>
</dbReference>
<dbReference type="InterPro" id="IPR003593">
    <property type="entry name" value="AAA+_ATPase"/>
</dbReference>
<evidence type="ECO:0000256" key="2">
    <source>
        <dbReference type="ARBA" id="ARBA00022840"/>
    </source>
</evidence>
<name>A0ABX4MU95_9MICC</name>
<keyword evidence="6" id="KW-1185">Reference proteome</keyword>
<keyword evidence="2 3" id="KW-0067">ATP-binding</keyword>
<keyword evidence="1 3" id="KW-0547">Nucleotide-binding</keyword>
<evidence type="ECO:0000313" key="5">
    <source>
        <dbReference type="EMBL" id="PJJ42974.1"/>
    </source>
</evidence>
<dbReference type="SUPFAM" id="SSF52540">
    <property type="entry name" value="P-loop containing nucleoside triphosphate hydrolases"/>
    <property type="match status" value="1"/>
</dbReference>
<dbReference type="RefSeq" id="WP_100339219.1">
    <property type="nucleotide sequence ID" value="NZ_PGEY01000001.1"/>
</dbReference>
<evidence type="ECO:0000313" key="6">
    <source>
        <dbReference type="Proteomes" id="UP000229263"/>
    </source>
</evidence>
<dbReference type="PANTHER" id="PTHR23077:SF171">
    <property type="entry name" value="NUCLEAR VALOSIN-CONTAINING PROTEIN-LIKE"/>
    <property type="match status" value="1"/>
</dbReference>
<evidence type="ECO:0000259" key="4">
    <source>
        <dbReference type="SMART" id="SM00382"/>
    </source>
</evidence>
<proteinExistence type="inferred from homology"/>
<dbReference type="Gene3D" id="3.40.50.300">
    <property type="entry name" value="P-loop containing nucleotide triphosphate hydrolases"/>
    <property type="match status" value="1"/>
</dbReference>
<dbReference type="SMART" id="SM00382">
    <property type="entry name" value="AAA"/>
    <property type="match status" value="1"/>
</dbReference>
<evidence type="ECO:0000256" key="1">
    <source>
        <dbReference type="ARBA" id="ARBA00022741"/>
    </source>
</evidence>
<comment type="caution">
    <text evidence="5">The sequence shown here is derived from an EMBL/GenBank/DDBJ whole genome shotgun (WGS) entry which is preliminary data.</text>
</comment>
<dbReference type="Gene3D" id="1.10.8.60">
    <property type="match status" value="1"/>
</dbReference>
<dbReference type="InterPro" id="IPR027417">
    <property type="entry name" value="P-loop_NTPase"/>
</dbReference>
<dbReference type="InterPro" id="IPR003959">
    <property type="entry name" value="ATPase_AAA_core"/>
</dbReference>
<dbReference type="Pfam" id="PF00004">
    <property type="entry name" value="AAA"/>
    <property type="match status" value="1"/>
</dbReference>
<dbReference type="Pfam" id="PF17862">
    <property type="entry name" value="AAA_lid_3"/>
    <property type="match status" value="1"/>
</dbReference>
<reference evidence="5 6" key="1">
    <citation type="submission" date="2017-11" db="EMBL/GenBank/DDBJ databases">
        <title>Sequencing the genomes of 1000 actinobacteria strains.</title>
        <authorList>
            <person name="Klenk H.-P."/>
        </authorList>
    </citation>
    <scope>NUCLEOTIDE SEQUENCE [LARGE SCALE GENOMIC DNA]</scope>
    <source>
        <strain evidence="5 6">DSM 12798</strain>
    </source>
</reference>
<organism evidence="5 6">
    <name type="scientific">Glutamicibacter mysorens</name>
    <dbReference type="NCBI Taxonomy" id="257984"/>
    <lineage>
        <taxon>Bacteria</taxon>
        <taxon>Bacillati</taxon>
        <taxon>Actinomycetota</taxon>
        <taxon>Actinomycetes</taxon>
        <taxon>Micrococcales</taxon>
        <taxon>Micrococcaceae</taxon>
        <taxon>Glutamicibacter</taxon>
    </lineage>
</organism>
<sequence length="414" mass="45398">MEEDEPGGEFESRTDGIFIKVIDVIEDGHVFYGRLQNGGNSRFSFSQPVDLKRGEIIFVSEDQQWFPAPNAAWPDDSSVGVVRKILDDRNKIVVETSGGGMRILNGPQIIGVEPGNTIQYTEVDGIVDIVSKTPIRYRETGVDEDLAEYIVKPGESPLTFDALGGYDEVKARAKELIETQLGRAADLKAIGAKPVKGVLFTGAPGTGKTFLARIIADVSGAVFYQVSGPSIVSKWVGDSEETLRRLFEDAAKRERAIIFFDEIDSIAARRSADSNGESKRVVAQLLTLLDGFKADSNVIVIAATNRVEDIDEALLRPGRFDWEISFELPTEHDRLQILKMKASELQVDGGLPIDELARATDGWSGAMLTAIWTEAALLAAGDRRSRIADEDIAIAFERVRSRPERARMDAVNVA</sequence>
<evidence type="ECO:0000256" key="3">
    <source>
        <dbReference type="RuleBase" id="RU003651"/>
    </source>
</evidence>
<dbReference type="PANTHER" id="PTHR23077">
    <property type="entry name" value="AAA-FAMILY ATPASE"/>
    <property type="match status" value="1"/>
</dbReference>
<feature type="domain" description="AAA+ ATPase" evidence="4">
    <location>
        <begin position="194"/>
        <end position="330"/>
    </location>
</feature>
<gene>
    <name evidence="5" type="ORF">ATK23_0138</name>
</gene>
<accession>A0ABX4MU95</accession>
<protein>
    <submittedName>
        <fullName evidence="5">Transitional endoplasmic reticulum ATPase</fullName>
    </submittedName>
</protein>
<dbReference type="EMBL" id="PGEY01000001">
    <property type="protein sequence ID" value="PJJ42974.1"/>
    <property type="molecule type" value="Genomic_DNA"/>
</dbReference>
<comment type="similarity">
    <text evidence="3">Belongs to the AAA ATPase family.</text>
</comment>
<dbReference type="InterPro" id="IPR050168">
    <property type="entry name" value="AAA_ATPase_domain"/>
</dbReference>
<dbReference type="PROSITE" id="PS00674">
    <property type="entry name" value="AAA"/>
    <property type="match status" value="1"/>
</dbReference>
<dbReference type="InterPro" id="IPR041569">
    <property type="entry name" value="AAA_lid_3"/>
</dbReference>